<dbReference type="Proteomes" id="UP000277204">
    <property type="component" value="Unassembled WGS sequence"/>
</dbReference>
<evidence type="ECO:0000313" key="2">
    <source>
        <dbReference type="Proteomes" id="UP000277204"/>
    </source>
</evidence>
<keyword evidence="2" id="KW-1185">Reference proteome</keyword>
<dbReference type="EMBL" id="UZAI01017968">
    <property type="protein sequence ID" value="VDP31616.1"/>
    <property type="molecule type" value="Genomic_DNA"/>
</dbReference>
<proteinExistence type="predicted"/>
<dbReference type="AlphaFoldDB" id="A0A3P8GLB6"/>
<name>A0A3P8GLB6_9TREM</name>
<evidence type="ECO:0000313" key="1">
    <source>
        <dbReference type="EMBL" id="VDP31616.1"/>
    </source>
</evidence>
<sequence length="167" mass="18395">MISHASKTTVSSNHSQLNVSKQIYLSSLSQGITSNNHSPETTNPFDCHSNKPIDLVCPNDAHPSVDEHAADVENDSNNYTDESKESNQCLLTDKVVGISQWETLLDLHFVLVDTREHGVPGILRDLVLHAVIRKRPTLNSLDSVLKSPKVFIISSNEKAISDQGELN</sequence>
<accession>A0A3P8GLB6</accession>
<organism evidence="1 2">
    <name type="scientific">Schistosoma margrebowiei</name>
    <dbReference type="NCBI Taxonomy" id="48269"/>
    <lineage>
        <taxon>Eukaryota</taxon>
        <taxon>Metazoa</taxon>
        <taxon>Spiralia</taxon>
        <taxon>Lophotrochozoa</taxon>
        <taxon>Platyhelminthes</taxon>
        <taxon>Trematoda</taxon>
        <taxon>Digenea</taxon>
        <taxon>Strigeidida</taxon>
        <taxon>Schistosomatoidea</taxon>
        <taxon>Schistosomatidae</taxon>
        <taxon>Schistosoma</taxon>
    </lineage>
</organism>
<reference evidence="1 2" key="1">
    <citation type="submission" date="2018-11" db="EMBL/GenBank/DDBJ databases">
        <authorList>
            <consortium name="Pathogen Informatics"/>
        </authorList>
    </citation>
    <scope>NUCLEOTIDE SEQUENCE [LARGE SCALE GENOMIC DNA]</scope>
    <source>
        <strain evidence="1 2">Zambia</strain>
    </source>
</reference>
<gene>
    <name evidence="1" type="ORF">SMRZ_LOCUS19447</name>
</gene>
<protein>
    <submittedName>
        <fullName evidence="1">Uncharacterized protein</fullName>
    </submittedName>
</protein>